<protein>
    <submittedName>
        <fullName evidence="1">Uncharacterized protein</fullName>
    </submittedName>
</protein>
<reference evidence="1 2" key="1">
    <citation type="journal article" date="2021" name="Elife">
        <title>Chloroplast acquisition without the gene transfer in kleptoplastic sea slugs, Plakobranchus ocellatus.</title>
        <authorList>
            <person name="Maeda T."/>
            <person name="Takahashi S."/>
            <person name="Yoshida T."/>
            <person name="Shimamura S."/>
            <person name="Takaki Y."/>
            <person name="Nagai Y."/>
            <person name="Toyoda A."/>
            <person name="Suzuki Y."/>
            <person name="Arimoto A."/>
            <person name="Ishii H."/>
            <person name="Satoh N."/>
            <person name="Nishiyama T."/>
            <person name="Hasebe M."/>
            <person name="Maruyama T."/>
            <person name="Minagawa J."/>
            <person name="Obokata J."/>
            <person name="Shigenobu S."/>
        </authorList>
    </citation>
    <scope>NUCLEOTIDE SEQUENCE [LARGE SCALE GENOMIC DNA]</scope>
</reference>
<organism evidence="1 2">
    <name type="scientific">Elysia marginata</name>
    <dbReference type="NCBI Taxonomy" id="1093978"/>
    <lineage>
        <taxon>Eukaryota</taxon>
        <taxon>Metazoa</taxon>
        <taxon>Spiralia</taxon>
        <taxon>Lophotrochozoa</taxon>
        <taxon>Mollusca</taxon>
        <taxon>Gastropoda</taxon>
        <taxon>Heterobranchia</taxon>
        <taxon>Euthyneura</taxon>
        <taxon>Panpulmonata</taxon>
        <taxon>Sacoglossa</taxon>
        <taxon>Placobranchoidea</taxon>
        <taxon>Plakobranchidae</taxon>
        <taxon>Elysia</taxon>
    </lineage>
</organism>
<sequence>MTNAEPGTATGPAADEEVTPLRNYDLFKLLLGNRRHLSLTQLRSVGLQLLTGEPSQTQVRLLVVVTHLTLDFMRYGSAQ</sequence>
<dbReference type="EMBL" id="BMAT01005906">
    <property type="protein sequence ID" value="GFS02150.1"/>
    <property type="molecule type" value="Genomic_DNA"/>
</dbReference>
<accession>A0AAV4HWT0</accession>
<gene>
    <name evidence="1" type="ORF">ElyMa_002856500</name>
</gene>
<comment type="caution">
    <text evidence="1">The sequence shown here is derived from an EMBL/GenBank/DDBJ whole genome shotgun (WGS) entry which is preliminary data.</text>
</comment>
<keyword evidence="2" id="KW-1185">Reference proteome</keyword>
<name>A0AAV4HWT0_9GAST</name>
<evidence type="ECO:0000313" key="1">
    <source>
        <dbReference type="EMBL" id="GFS02150.1"/>
    </source>
</evidence>
<dbReference type="AlphaFoldDB" id="A0AAV4HWT0"/>
<evidence type="ECO:0000313" key="2">
    <source>
        <dbReference type="Proteomes" id="UP000762676"/>
    </source>
</evidence>
<dbReference type="Proteomes" id="UP000762676">
    <property type="component" value="Unassembled WGS sequence"/>
</dbReference>
<proteinExistence type="predicted"/>